<dbReference type="InterPro" id="IPR019401">
    <property type="entry name" value="Znf_CHCC"/>
</dbReference>
<dbReference type="Pfam" id="PF10276">
    <property type="entry name" value="zf-CHCC"/>
    <property type="match status" value="1"/>
</dbReference>
<reference evidence="3" key="1">
    <citation type="submission" date="2018-03" db="EMBL/GenBank/DDBJ databases">
        <title>The relapsing fever spirochete Borrelia turicatae persists in the highly oxidative environment of its soft-bodied tick vector.</title>
        <authorList>
            <person name="Bourret T.J."/>
            <person name="Boyle W.K."/>
            <person name="Valenzuela J.G."/>
            <person name="Oliveira F."/>
            <person name="Lopez J.E."/>
        </authorList>
    </citation>
    <scope>NUCLEOTIDE SEQUENCE</scope>
    <source>
        <strain evidence="3">Kansas strain/isolate</strain>
        <tissue evidence="3">Salivary glands</tissue>
    </source>
</reference>
<name>A0A2R5LDT2_9ACAR</name>
<evidence type="ECO:0000313" key="3">
    <source>
        <dbReference type="EMBL" id="MBY07497.1"/>
    </source>
</evidence>
<organism evidence="3">
    <name type="scientific">Ornithodoros turicata</name>
    <dbReference type="NCBI Taxonomy" id="34597"/>
    <lineage>
        <taxon>Eukaryota</taxon>
        <taxon>Metazoa</taxon>
        <taxon>Ecdysozoa</taxon>
        <taxon>Arthropoda</taxon>
        <taxon>Chelicerata</taxon>
        <taxon>Arachnida</taxon>
        <taxon>Acari</taxon>
        <taxon>Parasitiformes</taxon>
        <taxon>Ixodida</taxon>
        <taxon>Ixodoidea</taxon>
        <taxon>Argasidae</taxon>
        <taxon>Ornithodorinae</taxon>
        <taxon>Ornithodoros</taxon>
    </lineage>
</organism>
<feature type="compositionally biased region" description="Basic and acidic residues" evidence="1">
    <location>
        <begin position="32"/>
        <end position="42"/>
    </location>
</feature>
<evidence type="ECO:0000256" key="1">
    <source>
        <dbReference type="SAM" id="MobiDB-lite"/>
    </source>
</evidence>
<feature type="region of interest" description="Disordered" evidence="1">
    <location>
        <begin position="20"/>
        <end position="42"/>
    </location>
</feature>
<dbReference type="GO" id="GO:0005739">
    <property type="term" value="C:mitochondrion"/>
    <property type="evidence" value="ECO:0007669"/>
    <property type="project" value="GOC"/>
</dbReference>
<evidence type="ECO:0000259" key="2">
    <source>
        <dbReference type="Pfam" id="PF10276"/>
    </source>
</evidence>
<protein>
    <submittedName>
        <fullName evidence="3">Putative ubiquinone oxidoreductase ndufs6/13 kDa subunit</fullName>
    </submittedName>
</protein>
<proteinExistence type="predicted"/>
<dbReference type="PANTHER" id="PTHR13156">
    <property type="entry name" value="NADH-UBIQUINONE OXIDOREDUCTASE 13 KD-A SUBUNIT"/>
    <property type="match status" value="1"/>
</dbReference>
<dbReference type="AlphaFoldDB" id="A0A2R5LDT2"/>
<dbReference type="GO" id="GO:0006120">
    <property type="term" value="P:mitochondrial electron transport, NADH to ubiquinone"/>
    <property type="evidence" value="ECO:0007669"/>
    <property type="project" value="TreeGrafter"/>
</dbReference>
<sequence length="122" mass="13876">MAHSLRNTLKLTRNLRQLPARGLSGSSTSDWVPKDPETHTGQHWEKDDYRLARFINTPKQINKNFAIDLIKEVPPKAVNERLVWCDGGDGALGHPKVYINLDKPGNHACGYCGLRYYKSEHH</sequence>
<keyword evidence="3" id="KW-0830">Ubiquinone</keyword>
<dbReference type="PANTHER" id="PTHR13156:SF0">
    <property type="entry name" value="NADH DEHYDROGENASE [UBIQUINONE] IRON-SULFUR PROTEIN 6, MITOCHONDRIAL"/>
    <property type="match status" value="1"/>
</dbReference>
<dbReference type="FunFam" id="2.60.260.40:FF:000003">
    <property type="entry name" value="NADH dehydrogenase [ubiquinone] iron-sulfur protein 6, mitochondrial"/>
    <property type="match status" value="1"/>
</dbReference>
<accession>A0A2R5LDT2</accession>
<dbReference type="Gene3D" id="2.60.260.40">
    <property type="entry name" value="q5lls5 like domains"/>
    <property type="match status" value="1"/>
</dbReference>
<feature type="domain" description="Zinc finger CHCC-type" evidence="2">
    <location>
        <begin position="81"/>
        <end position="116"/>
    </location>
</feature>
<dbReference type="EMBL" id="GGLE01003371">
    <property type="protein sequence ID" value="MBY07497.1"/>
    <property type="molecule type" value="Transcribed_RNA"/>
</dbReference>